<reference evidence="10" key="1">
    <citation type="submission" date="2016-10" db="EMBL/GenBank/DDBJ databases">
        <authorList>
            <person name="Varghese N."/>
            <person name="Submissions S."/>
        </authorList>
    </citation>
    <scope>NUCLEOTIDE SEQUENCE [LARGE SCALE GENOMIC DNA]</scope>
    <source>
        <strain evidence="10">DSM 25055</strain>
    </source>
</reference>
<keyword evidence="4 7" id="KW-0812">Transmembrane</keyword>
<feature type="transmembrane region" description="Helical" evidence="7">
    <location>
        <begin position="288"/>
        <end position="315"/>
    </location>
</feature>
<dbReference type="Proteomes" id="UP000199114">
    <property type="component" value="Unassembled WGS sequence"/>
</dbReference>
<organism evidence="9 10">
    <name type="scientific">Natrinema salaciae</name>
    <dbReference type="NCBI Taxonomy" id="1186196"/>
    <lineage>
        <taxon>Archaea</taxon>
        <taxon>Methanobacteriati</taxon>
        <taxon>Methanobacteriota</taxon>
        <taxon>Stenosarchaea group</taxon>
        <taxon>Halobacteria</taxon>
        <taxon>Halobacteriales</taxon>
        <taxon>Natrialbaceae</taxon>
        <taxon>Natrinema</taxon>
    </lineage>
</organism>
<dbReference type="InterPro" id="IPR035906">
    <property type="entry name" value="MetI-like_sf"/>
</dbReference>
<keyword evidence="3" id="KW-1003">Cell membrane</keyword>
<proteinExistence type="inferred from homology"/>
<dbReference type="Gene3D" id="1.10.3720.10">
    <property type="entry name" value="MetI-like"/>
    <property type="match status" value="1"/>
</dbReference>
<keyword evidence="10" id="KW-1185">Reference proteome</keyword>
<evidence type="ECO:0000256" key="7">
    <source>
        <dbReference type="RuleBase" id="RU363032"/>
    </source>
</evidence>
<name>A0A1H9NMR3_9EURY</name>
<dbReference type="AlphaFoldDB" id="A0A1H9NMR3"/>
<evidence type="ECO:0000256" key="1">
    <source>
        <dbReference type="ARBA" id="ARBA00004651"/>
    </source>
</evidence>
<evidence type="ECO:0000256" key="5">
    <source>
        <dbReference type="ARBA" id="ARBA00022989"/>
    </source>
</evidence>
<sequence length="328" mass="37290">MARASLQLRERVVSGDLGRYLPWYGRLDEKYQYAYKLLFPALTMMFVVHFVPVVWGVTISFMGVNSNYIGDWTSAPFVGLEHYAFVMDPSTTIGSRYWYSISRTVLWSLGVLVGTYVLGLTAALILNREFKGSFLVRTLLLLPWIAPAIVTLNVWRMMFLSDSGIINHALMSVGIIDEPVFWLLGDRALWSMTIAHVWIQFPWVMIMLYAGLQSIPQQLYEAASIDGAGRWGRFRYVTLPQLKPVSGVVILLMLLWTMIDFTTPYVMFGGSPPSSVEVTMVYIYNFSFRAFAFGRGAAMSVGLFVVSMVLATIYYRRFIRSDLEADTR</sequence>
<dbReference type="Pfam" id="PF00528">
    <property type="entry name" value="BPD_transp_1"/>
    <property type="match status" value="1"/>
</dbReference>
<feature type="domain" description="ABC transmembrane type-1" evidence="8">
    <location>
        <begin position="101"/>
        <end position="314"/>
    </location>
</feature>
<evidence type="ECO:0000256" key="6">
    <source>
        <dbReference type="ARBA" id="ARBA00023136"/>
    </source>
</evidence>
<dbReference type="GO" id="GO:0055085">
    <property type="term" value="P:transmembrane transport"/>
    <property type="evidence" value="ECO:0007669"/>
    <property type="project" value="InterPro"/>
</dbReference>
<feature type="transmembrane region" description="Helical" evidence="7">
    <location>
        <begin position="134"/>
        <end position="155"/>
    </location>
</feature>
<dbReference type="EMBL" id="FOFD01000005">
    <property type="protein sequence ID" value="SER37037.1"/>
    <property type="molecule type" value="Genomic_DNA"/>
</dbReference>
<gene>
    <name evidence="9" type="ORF">SAMN04489841_3657</name>
</gene>
<feature type="transmembrane region" description="Helical" evidence="7">
    <location>
        <begin position="245"/>
        <end position="268"/>
    </location>
</feature>
<evidence type="ECO:0000256" key="4">
    <source>
        <dbReference type="ARBA" id="ARBA00022692"/>
    </source>
</evidence>
<dbReference type="RefSeq" id="WP_090620192.1">
    <property type="nucleotide sequence ID" value="NZ_FOFD01000005.1"/>
</dbReference>
<dbReference type="InterPro" id="IPR051393">
    <property type="entry name" value="ABC_transporter_permease"/>
</dbReference>
<evidence type="ECO:0000256" key="3">
    <source>
        <dbReference type="ARBA" id="ARBA00022475"/>
    </source>
</evidence>
<dbReference type="CDD" id="cd06261">
    <property type="entry name" value="TM_PBP2"/>
    <property type="match status" value="1"/>
</dbReference>
<protein>
    <submittedName>
        <fullName evidence="9">Carbohydrate ABC transporter membrane protein 1, CUT1 family</fullName>
    </submittedName>
</protein>
<dbReference type="GO" id="GO:0005886">
    <property type="term" value="C:plasma membrane"/>
    <property type="evidence" value="ECO:0007669"/>
    <property type="project" value="UniProtKB-SubCell"/>
</dbReference>
<accession>A0A1H9NMR3</accession>
<evidence type="ECO:0000313" key="9">
    <source>
        <dbReference type="EMBL" id="SER37037.1"/>
    </source>
</evidence>
<keyword evidence="5 7" id="KW-1133">Transmembrane helix</keyword>
<dbReference type="PANTHER" id="PTHR30193">
    <property type="entry name" value="ABC TRANSPORTER PERMEASE PROTEIN"/>
    <property type="match status" value="1"/>
</dbReference>
<keyword evidence="6 7" id="KW-0472">Membrane</keyword>
<evidence type="ECO:0000259" key="8">
    <source>
        <dbReference type="PROSITE" id="PS50928"/>
    </source>
</evidence>
<dbReference type="OrthoDB" id="45815at2157"/>
<comment type="subcellular location">
    <subcellularLocation>
        <location evidence="1 7">Cell membrane</location>
        <topology evidence="1 7">Multi-pass membrane protein</topology>
    </subcellularLocation>
</comment>
<evidence type="ECO:0000313" key="10">
    <source>
        <dbReference type="Proteomes" id="UP000199114"/>
    </source>
</evidence>
<keyword evidence="2 7" id="KW-0813">Transport</keyword>
<feature type="transmembrane region" description="Helical" evidence="7">
    <location>
        <begin position="105"/>
        <end position="127"/>
    </location>
</feature>
<dbReference type="SUPFAM" id="SSF161098">
    <property type="entry name" value="MetI-like"/>
    <property type="match status" value="1"/>
</dbReference>
<evidence type="ECO:0000256" key="2">
    <source>
        <dbReference type="ARBA" id="ARBA00022448"/>
    </source>
</evidence>
<dbReference type="InterPro" id="IPR000515">
    <property type="entry name" value="MetI-like"/>
</dbReference>
<comment type="similarity">
    <text evidence="7">Belongs to the binding-protein-dependent transport system permease family.</text>
</comment>
<feature type="transmembrane region" description="Helical" evidence="7">
    <location>
        <begin position="37"/>
        <end position="62"/>
    </location>
</feature>
<feature type="transmembrane region" description="Helical" evidence="7">
    <location>
        <begin position="188"/>
        <end position="210"/>
    </location>
</feature>
<dbReference type="STRING" id="1186196.SAMN04489841_3657"/>
<dbReference type="PROSITE" id="PS50928">
    <property type="entry name" value="ABC_TM1"/>
    <property type="match status" value="1"/>
</dbReference>
<dbReference type="PANTHER" id="PTHR30193:SF37">
    <property type="entry name" value="INNER MEMBRANE ABC TRANSPORTER PERMEASE PROTEIN YCJO"/>
    <property type="match status" value="1"/>
</dbReference>